<proteinExistence type="predicted"/>
<accession>A0A7D5KMH6</accession>
<dbReference type="RefSeq" id="WP_179169317.1">
    <property type="nucleotide sequence ID" value="NZ_CP058529.1"/>
</dbReference>
<evidence type="ECO:0000313" key="2">
    <source>
        <dbReference type="EMBL" id="QLG27742.1"/>
    </source>
</evidence>
<sequence>MSFPRELRSECRVGDLLLVAAVPLALLAVYALPEATRRSLVFAYEEPTLLTAYASHSVHLGPEHLLVNLASYLLLVPTAYALAVLGGRRTRFRIGFIAVLVAVPFSLSWLNLLFVRPRVGFGFSGVAMGCLGLLALELFNYGRTSLSLPLSWDDAAMLFFVELALISLAVAPRTATTLAVAGVSAVIAVAYGWHLLRTIDRDAGSEVGTRLGRLREPGFAELAVVGVVLVVAFPFVAFPPRPDRGRRGGEPLHPPARLLSRVRVRLRPPVRGAGRHGRRRVR</sequence>
<feature type="transmembrane region" description="Helical" evidence="1">
    <location>
        <begin position="65"/>
        <end position="85"/>
    </location>
</feature>
<keyword evidence="1" id="KW-0472">Membrane</keyword>
<dbReference type="AlphaFoldDB" id="A0A7D5KMH6"/>
<feature type="transmembrane region" description="Helical" evidence="1">
    <location>
        <begin position="151"/>
        <end position="171"/>
    </location>
</feature>
<feature type="transmembrane region" description="Helical" evidence="1">
    <location>
        <begin position="177"/>
        <end position="196"/>
    </location>
</feature>
<keyword evidence="3" id="KW-1185">Reference proteome</keyword>
<keyword evidence="1" id="KW-0812">Transmembrane</keyword>
<keyword evidence="1" id="KW-1133">Transmembrane helix</keyword>
<dbReference type="OrthoDB" id="313547at2157"/>
<dbReference type="Proteomes" id="UP000509750">
    <property type="component" value="Chromosome"/>
</dbReference>
<dbReference type="EMBL" id="CP058529">
    <property type="protein sequence ID" value="QLG27742.1"/>
    <property type="molecule type" value="Genomic_DNA"/>
</dbReference>
<reference evidence="2 3" key="1">
    <citation type="submission" date="2020-07" db="EMBL/GenBank/DDBJ databases">
        <title>Gai3-2, isolated from salt lake.</title>
        <authorList>
            <person name="Cui H."/>
            <person name="Shi X."/>
        </authorList>
    </citation>
    <scope>NUCLEOTIDE SEQUENCE [LARGE SCALE GENOMIC DNA]</scope>
    <source>
        <strain evidence="2 3">Gai3-2</strain>
    </source>
</reference>
<feature type="transmembrane region" description="Helical" evidence="1">
    <location>
        <begin position="217"/>
        <end position="238"/>
    </location>
</feature>
<organism evidence="2 3">
    <name type="scientific">Halorarum halophilum</name>
    <dbReference type="NCBI Taxonomy" id="2743090"/>
    <lineage>
        <taxon>Archaea</taxon>
        <taxon>Methanobacteriati</taxon>
        <taxon>Methanobacteriota</taxon>
        <taxon>Stenosarchaea group</taxon>
        <taxon>Halobacteria</taxon>
        <taxon>Halobacteriales</taxon>
        <taxon>Haloferacaceae</taxon>
        <taxon>Halorarum</taxon>
    </lineage>
</organism>
<dbReference type="KEGG" id="halg:HUG10_09330"/>
<protein>
    <recommendedName>
        <fullName evidence="4">Rhomboid family protein</fullName>
    </recommendedName>
</protein>
<gene>
    <name evidence="2" type="ORF">HUG10_09330</name>
</gene>
<evidence type="ECO:0000256" key="1">
    <source>
        <dbReference type="SAM" id="Phobius"/>
    </source>
</evidence>
<evidence type="ECO:0008006" key="4">
    <source>
        <dbReference type="Google" id="ProtNLM"/>
    </source>
</evidence>
<dbReference type="GeneID" id="56029033"/>
<feature type="transmembrane region" description="Helical" evidence="1">
    <location>
        <begin position="92"/>
        <end position="114"/>
    </location>
</feature>
<name>A0A7D5KMH6_9EURY</name>
<evidence type="ECO:0000313" key="3">
    <source>
        <dbReference type="Proteomes" id="UP000509750"/>
    </source>
</evidence>
<feature type="transmembrane region" description="Helical" evidence="1">
    <location>
        <begin position="120"/>
        <end position="139"/>
    </location>
</feature>